<dbReference type="PROSITE" id="PS50850">
    <property type="entry name" value="MFS"/>
    <property type="match status" value="1"/>
</dbReference>
<feature type="transmembrane region" description="Helical" evidence="6">
    <location>
        <begin position="454"/>
        <end position="475"/>
    </location>
</feature>
<accession>A0AAW2ZEB4</accession>
<dbReference type="InterPro" id="IPR011701">
    <property type="entry name" value="MFS"/>
</dbReference>
<feature type="transmembrane region" description="Helical" evidence="6">
    <location>
        <begin position="229"/>
        <end position="251"/>
    </location>
</feature>
<dbReference type="PANTHER" id="PTHR23504">
    <property type="entry name" value="MAJOR FACILITATOR SUPERFAMILY DOMAIN-CONTAINING PROTEIN 10"/>
    <property type="match status" value="1"/>
</dbReference>
<dbReference type="EMBL" id="JAOPGA020001331">
    <property type="protein sequence ID" value="KAL0487328.1"/>
    <property type="molecule type" value="Genomic_DNA"/>
</dbReference>
<feature type="transmembrane region" description="Helical" evidence="6">
    <location>
        <begin position="119"/>
        <end position="138"/>
    </location>
</feature>
<feature type="domain" description="Major facilitator superfamily (MFS) profile" evidence="7">
    <location>
        <begin position="47"/>
        <end position="480"/>
    </location>
</feature>
<dbReference type="Pfam" id="PF07690">
    <property type="entry name" value="MFS_1"/>
    <property type="match status" value="1"/>
</dbReference>
<dbReference type="Proteomes" id="UP001431209">
    <property type="component" value="Unassembled WGS sequence"/>
</dbReference>
<proteinExistence type="predicted"/>
<evidence type="ECO:0000256" key="2">
    <source>
        <dbReference type="ARBA" id="ARBA00022448"/>
    </source>
</evidence>
<evidence type="ECO:0000256" key="6">
    <source>
        <dbReference type="SAM" id="Phobius"/>
    </source>
</evidence>
<evidence type="ECO:0000256" key="1">
    <source>
        <dbReference type="ARBA" id="ARBA00004141"/>
    </source>
</evidence>
<evidence type="ECO:0000256" key="3">
    <source>
        <dbReference type="ARBA" id="ARBA00022692"/>
    </source>
</evidence>
<dbReference type="CDD" id="cd17330">
    <property type="entry name" value="MFS_SLC46_TetA_like"/>
    <property type="match status" value="1"/>
</dbReference>
<gene>
    <name evidence="8" type="ORF">AKO1_000812</name>
</gene>
<feature type="transmembrane region" description="Helical" evidence="6">
    <location>
        <begin position="300"/>
        <end position="322"/>
    </location>
</feature>
<dbReference type="InterPro" id="IPR036259">
    <property type="entry name" value="MFS_trans_sf"/>
</dbReference>
<protein>
    <submittedName>
        <fullName evidence="8">Peptide/nitrate transporter</fullName>
    </submittedName>
</protein>
<dbReference type="InterPro" id="IPR001958">
    <property type="entry name" value="Tet-R_TetA/multi-R_MdtG-like"/>
</dbReference>
<keyword evidence="2" id="KW-0813">Transport</keyword>
<evidence type="ECO:0000313" key="8">
    <source>
        <dbReference type="EMBL" id="KAL0487328.1"/>
    </source>
</evidence>
<sequence length="519" mass="58137">MLNKEPILEDDVDAVQVATNDNDDVELLQDDQKDAEADLDDRLPWKTLSIALLLWTCDLFSFTTLSPYLPFMVEDFKITQDKSQIGYYVGFIGSLYYLGQFFSCFFWGWASDRYGRRPVLLAGMLGSIITSAAFGFSVNLYMAIATRTLFGLLNGNLGVFKTYIGEVSNKRNQSKAFSVLGVAGGFGNILGPIIGGFLSRPVYYYPSMFDKFDEWNMTFLRSFFTKFPYVLPNIFVSITATLGFILGLFFLKESNPAVLRRGLNRDVEQASTHQEPKKSLWERIRTSPILQSRIPLTTSVIYAFYGFSSIVWYEVIPLWLVLPVEYGGLASEERTLGILSGVTDKLGAIGGIRYSGLLIAPSYILYPQIVKLEAVSNIFVWVGLIFVMCLRHAIMNLQVTAISMITNNSVKPDQKGRLNGISQSMVAFTRTFGPAAGGSIFAWSVHNKVFPFDVHFTFVIICVSTLIMCSFTIGLPKSINHPLPDEQEIELDAIIKGQNTMMSEIIVDTEMEQQKDKNS</sequence>
<evidence type="ECO:0000313" key="9">
    <source>
        <dbReference type="Proteomes" id="UP001431209"/>
    </source>
</evidence>
<dbReference type="AlphaFoldDB" id="A0AAW2ZEB4"/>
<evidence type="ECO:0000256" key="5">
    <source>
        <dbReference type="ARBA" id="ARBA00023136"/>
    </source>
</evidence>
<dbReference type="GO" id="GO:0022857">
    <property type="term" value="F:transmembrane transporter activity"/>
    <property type="evidence" value="ECO:0007669"/>
    <property type="project" value="InterPro"/>
</dbReference>
<dbReference type="PANTHER" id="PTHR23504:SF15">
    <property type="entry name" value="MAJOR FACILITATOR SUPERFAMILY (MFS) PROFILE DOMAIN-CONTAINING PROTEIN"/>
    <property type="match status" value="1"/>
</dbReference>
<feature type="transmembrane region" description="Helical" evidence="6">
    <location>
        <begin position="378"/>
        <end position="394"/>
    </location>
</feature>
<dbReference type="InterPro" id="IPR020846">
    <property type="entry name" value="MFS_dom"/>
</dbReference>
<comment type="subcellular location">
    <subcellularLocation>
        <location evidence="1">Membrane</location>
        <topology evidence="1">Multi-pass membrane protein</topology>
    </subcellularLocation>
</comment>
<feature type="transmembrane region" description="Helical" evidence="6">
    <location>
        <begin position="85"/>
        <end position="107"/>
    </location>
</feature>
<name>A0AAW2ZEB4_9EUKA</name>
<dbReference type="Gene3D" id="1.20.1250.20">
    <property type="entry name" value="MFS general substrate transporter like domains"/>
    <property type="match status" value="1"/>
</dbReference>
<dbReference type="SUPFAM" id="SSF103473">
    <property type="entry name" value="MFS general substrate transporter"/>
    <property type="match status" value="1"/>
</dbReference>
<dbReference type="GO" id="GO:0016020">
    <property type="term" value="C:membrane"/>
    <property type="evidence" value="ECO:0007669"/>
    <property type="project" value="UniProtKB-SubCell"/>
</dbReference>
<feature type="transmembrane region" description="Helical" evidence="6">
    <location>
        <begin position="176"/>
        <end position="198"/>
    </location>
</feature>
<evidence type="ECO:0000259" key="7">
    <source>
        <dbReference type="PROSITE" id="PS50850"/>
    </source>
</evidence>
<reference evidence="8 9" key="1">
    <citation type="submission" date="2024-03" db="EMBL/GenBank/DDBJ databases">
        <title>The Acrasis kona genome and developmental transcriptomes reveal deep origins of eukaryotic multicellular pathways.</title>
        <authorList>
            <person name="Sheikh S."/>
            <person name="Fu C.-J."/>
            <person name="Brown M.W."/>
            <person name="Baldauf S.L."/>
        </authorList>
    </citation>
    <scope>NUCLEOTIDE SEQUENCE [LARGE SCALE GENOMIC DNA]</scope>
    <source>
        <strain evidence="8 9">ATCC MYA-3509</strain>
    </source>
</reference>
<comment type="caution">
    <text evidence="8">The sequence shown here is derived from an EMBL/GenBank/DDBJ whole genome shotgun (WGS) entry which is preliminary data.</text>
</comment>
<evidence type="ECO:0000256" key="4">
    <source>
        <dbReference type="ARBA" id="ARBA00022989"/>
    </source>
</evidence>
<organism evidence="8 9">
    <name type="scientific">Acrasis kona</name>
    <dbReference type="NCBI Taxonomy" id="1008807"/>
    <lineage>
        <taxon>Eukaryota</taxon>
        <taxon>Discoba</taxon>
        <taxon>Heterolobosea</taxon>
        <taxon>Tetramitia</taxon>
        <taxon>Eutetramitia</taxon>
        <taxon>Acrasidae</taxon>
        <taxon>Acrasis</taxon>
    </lineage>
</organism>
<keyword evidence="4 6" id="KW-1133">Transmembrane helix</keyword>
<keyword evidence="5 6" id="KW-0472">Membrane</keyword>
<feature type="transmembrane region" description="Helical" evidence="6">
    <location>
        <begin position="346"/>
        <end position="366"/>
    </location>
</feature>
<keyword evidence="3 6" id="KW-0812">Transmembrane</keyword>
<keyword evidence="9" id="KW-1185">Reference proteome</keyword>
<dbReference type="PRINTS" id="PR01035">
    <property type="entry name" value="TCRTETA"/>
</dbReference>